<keyword evidence="3" id="KW-1185">Reference proteome</keyword>
<name>A0AAD9N1V4_9ANNE</name>
<keyword evidence="1" id="KW-1133">Transmembrane helix</keyword>
<dbReference type="Proteomes" id="UP001208570">
    <property type="component" value="Unassembled WGS sequence"/>
</dbReference>
<dbReference type="PANTHER" id="PTHR46830">
    <property type="entry name" value="TRANSFERASE, PUTATIVE-RELATED"/>
    <property type="match status" value="1"/>
</dbReference>
<dbReference type="EMBL" id="JAODUP010000291">
    <property type="protein sequence ID" value="KAK2153640.1"/>
    <property type="molecule type" value="Genomic_DNA"/>
</dbReference>
<evidence type="ECO:0000313" key="2">
    <source>
        <dbReference type="EMBL" id="KAK2153640.1"/>
    </source>
</evidence>
<dbReference type="AlphaFoldDB" id="A0AAD9N1V4"/>
<keyword evidence="1" id="KW-0472">Membrane</keyword>
<feature type="transmembrane region" description="Helical" evidence="1">
    <location>
        <begin position="6"/>
        <end position="30"/>
    </location>
</feature>
<reference evidence="2" key="1">
    <citation type="journal article" date="2023" name="Mol. Biol. Evol.">
        <title>Third-Generation Sequencing Reveals the Adaptive Role of the Epigenome in Three Deep-Sea Polychaetes.</title>
        <authorList>
            <person name="Perez M."/>
            <person name="Aroh O."/>
            <person name="Sun Y."/>
            <person name="Lan Y."/>
            <person name="Juniper S.K."/>
            <person name="Young C.R."/>
            <person name="Angers B."/>
            <person name="Qian P.Y."/>
        </authorList>
    </citation>
    <scope>NUCLEOTIDE SEQUENCE</scope>
    <source>
        <strain evidence="2">P08H-3</strain>
    </source>
</reference>
<comment type="caution">
    <text evidence="2">The sequence shown here is derived from an EMBL/GenBank/DDBJ whole genome shotgun (WGS) entry which is preliminary data.</text>
</comment>
<organism evidence="2 3">
    <name type="scientific">Paralvinella palmiformis</name>
    <dbReference type="NCBI Taxonomy" id="53620"/>
    <lineage>
        <taxon>Eukaryota</taxon>
        <taxon>Metazoa</taxon>
        <taxon>Spiralia</taxon>
        <taxon>Lophotrochozoa</taxon>
        <taxon>Annelida</taxon>
        <taxon>Polychaeta</taxon>
        <taxon>Sedentaria</taxon>
        <taxon>Canalipalpata</taxon>
        <taxon>Terebellida</taxon>
        <taxon>Terebelliformia</taxon>
        <taxon>Alvinellidae</taxon>
        <taxon>Paralvinella</taxon>
    </lineage>
</organism>
<gene>
    <name evidence="2" type="ORF">LSH36_291g09030</name>
</gene>
<sequence>MWKRCSYTTFIKTFIVVVYIYILLSVFEIVETKLGFFAKRFTSGSADALDEPRDDPPYLNITDIRCNESVFQFNSSGRETIFEDKYLWLKCGIYREPDRTRHAALKVPLIRTKCGWEKARLISKVYKDRAVETDHLVPNIVHYIIFGEEEFSFLNYLSFKSTDLFLKPNFIFVHGDYSFLSNRGFWWNKMLGDVSNVFCVRWPQVRSIQRQKVRYLAHMSDIVRLLIIQGKVSVLIMI</sequence>
<evidence type="ECO:0000256" key="1">
    <source>
        <dbReference type="SAM" id="Phobius"/>
    </source>
</evidence>
<protein>
    <submittedName>
        <fullName evidence="2">Uncharacterized protein</fullName>
    </submittedName>
</protein>
<keyword evidence="1" id="KW-0812">Transmembrane</keyword>
<accession>A0AAD9N1V4</accession>
<proteinExistence type="predicted"/>
<dbReference type="PANTHER" id="PTHR46830:SF2">
    <property type="entry name" value="ALPHA-1,4-N-ACETYLGLUCOSAMINYLTRANSFERASE"/>
    <property type="match status" value="1"/>
</dbReference>
<evidence type="ECO:0000313" key="3">
    <source>
        <dbReference type="Proteomes" id="UP001208570"/>
    </source>
</evidence>